<organism evidence="1 2">
    <name type="scientific">SAR324 cluster bacterium</name>
    <dbReference type="NCBI Taxonomy" id="2024889"/>
    <lineage>
        <taxon>Bacteria</taxon>
        <taxon>Deltaproteobacteria</taxon>
        <taxon>SAR324 cluster</taxon>
    </lineage>
</organism>
<evidence type="ECO:0008006" key="3">
    <source>
        <dbReference type="Google" id="ProtNLM"/>
    </source>
</evidence>
<protein>
    <recommendedName>
        <fullName evidence="3">GIY-YIG domain-containing protein</fullName>
    </recommendedName>
</protein>
<sequence length="155" mass="18022">MTYSNIQDLKLFLASCENELLFNDKNRKKLNYPINKTNDWLPDDIKKLNKSLLKEIAKKTNVYAIFIANKNSNDYKAVYIGQSKSSGARTRLTNHLIKKHKKTGAKLDQVIRHIEDGGSIKVSFILTEPESLRHYIEEELIKKYSKTLIWNIHSK</sequence>
<reference evidence="2" key="1">
    <citation type="submission" date="2017-08" db="EMBL/GenBank/DDBJ databases">
        <title>A dynamic microbial community with high functional redundancy inhabits the cold, oxic subseafloor aquifer.</title>
        <authorList>
            <person name="Tully B.J."/>
            <person name="Wheat C.G."/>
            <person name="Glazer B.T."/>
            <person name="Huber J.A."/>
        </authorList>
    </citation>
    <scope>NUCLEOTIDE SEQUENCE [LARGE SCALE GENOMIC DNA]</scope>
</reference>
<gene>
    <name evidence="1" type="ORF">COB67_05895</name>
</gene>
<dbReference type="InterPro" id="IPR035901">
    <property type="entry name" value="GIY-YIG_endonuc_sf"/>
</dbReference>
<name>A0A2A4T556_9DELT</name>
<accession>A0A2A4T556</accession>
<evidence type="ECO:0000313" key="2">
    <source>
        <dbReference type="Proteomes" id="UP000218113"/>
    </source>
</evidence>
<dbReference type="Gene3D" id="3.40.1440.10">
    <property type="entry name" value="GIY-YIG endonuclease"/>
    <property type="match status" value="1"/>
</dbReference>
<comment type="caution">
    <text evidence="1">The sequence shown here is derived from an EMBL/GenBank/DDBJ whole genome shotgun (WGS) entry which is preliminary data.</text>
</comment>
<proteinExistence type="predicted"/>
<dbReference type="EMBL" id="NVSR01000029">
    <property type="protein sequence ID" value="PCI28642.1"/>
    <property type="molecule type" value="Genomic_DNA"/>
</dbReference>
<dbReference type="AlphaFoldDB" id="A0A2A4T556"/>
<evidence type="ECO:0000313" key="1">
    <source>
        <dbReference type="EMBL" id="PCI28642.1"/>
    </source>
</evidence>
<dbReference type="Proteomes" id="UP000218113">
    <property type="component" value="Unassembled WGS sequence"/>
</dbReference>